<accession>B1FXA1</accession>
<keyword evidence="2" id="KW-0159">Chromosome partition</keyword>
<comment type="subunit">
    <text evidence="2">Component of a cohesin-like complex composed of ScpA, ScpB and the Smc homodimer, in which ScpA and ScpB bind to the head domain of Smc. The presence of the three proteins is required for the association of the complex with DNA.</text>
</comment>
<feature type="compositionally biased region" description="Basic and acidic residues" evidence="3">
    <location>
        <begin position="14"/>
        <end position="25"/>
    </location>
</feature>
<gene>
    <name evidence="2" type="primary">scpA</name>
    <name evidence="4" type="ORF">BgramDRAFT_1965</name>
</gene>
<keyword evidence="2" id="KW-0131">Cell cycle</keyword>
<dbReference type="Gene3D" id="6.10.250.2410">
    <property type="match status" value="1"/>
</dbReference>
<dbReference type="Pfam" id="PF11943">
    <property type="entry name" value="DUF3460"/>
    <property type="match status" value="1"/>
</dbReference>
<feature type="region of interest" description="Disordered" evidence="3">
    <location>
        <begin position="428"/>
        <end position="449"/>
    </location>
</feature>
<dbReference type="InterPro" id="IPR003768">
    <property type="entry name" value="ScpA"/>
</dbReference>
<keyword evidence="2" id="KW-0963">Cytoplasm</keyword>
<dbReference type="Proteomes" id="UP000005045">
    <property type="component" value="Unassembled WGS sequence"/>
</dbReference>
<keyword evidence="2" id="KW-0132">Cell division</keyword>
<dbReference type="GO" id="GO:0006260">
    <property type="term" value="P:DNA replication"/>
    <property type="evidence" value="ECO:0007669"/>
    <property type="project" value="UniProtKB-UniRule"/>
</dbReference>
<name>B1FXA1_PARG4</name>
<organism evidence="4 5">
    <name type="scientific">Paraburkholderia graminis (strain ATCC 700544 / DSM 17151 / LMG 18924 / NCIMB 13744 / C4D1M)</name>
    <dbReference type="NCBI Taxonomy" id="396598"/>
    <lineage>
        <taxon>Bacteria</taxon>
        <taxon>Pseudomonadati</taxon>
        <taxon>Pseudomonadota</taxon>
        <taxon>Betaproteobacteria</taxon>
        <taxon>Burkholderiales</taxon>
        <taxon>Burkholderiaceae</taxon>
        <taxon>Paraburkholderia</taxon>
    </lineage>
</organism>
<dbReference type="HAMAP" id="MF_01805">
    <property type="entry name" value="ScpA"/>
    <property type="match status" value="1"/>
</dbReference>
<feature type="compositionally biased region" description="Polar residues" evidence="3">
    <location>
        <begin position="49"/>
        <end position="58"/>
    </location>
</feature>
<reference evidence="4 5" key="1">
    <citation type="submission" date="2008-03" db="EMBL/GenBank/DDBJ databases">
        <title>Sequencing of the draft genome and assembly of Burkholderia graminis C4D1M.</title>
        <authorList>
            <consortium name="US DOE Joint Genome Institute (JGI-PGF)"/>
            <person name="Copeland A."/>
            <person name="Lucas S."/>
            <person name="Lapidus A."/>
            <person name="Glavina del Rio T."/>
            <person name="Dalin E."/>
            <person name="Tice H."/>
            <person name="Bruce D."/>
            <person name="Goodwin L."/>
            <person name="Pitluck S."/>
            <person name="Larimer F."/>
            <person name="Land M.L."/>
            <person name="Hauser L."/>
            <person name="Tiedje J."/>
            <person name="Richardson P."/>
        </authorList>
    </citation>
    <scope>NUCLEOTIDE SEQUENCE [LARGE SCALE GENOMIC DNA]</scope>
    <source>
        <strain evidence="5">ATCC 700544 / DSM 17151 / LMG 18924 / NCIMB 13744 / C4D1M</strain>
    </source>
</reference>
<evidence type="ECO:0000256" key="3">
    <source>
        <dbReference type="SAM" id="MobiDB-lite"/>
    </source>
</evidence>
<feature type="compositionally biased region" description="Basic and acidic residues" evidence="3">
    <location>
        <begin position="38"/>
        <end position="48"/>
    </location>
</feature>
<dbReference type="GO" id="GO:0007059">
    <property type="term" value="P:chromosome segregation"/>
    <property type="evidence" value="ECO:0007669"/>
    <property type="project" value="UniProtKB-UniRule"/>
</dbReference>
<proteinExistence type="inferred from homology"/>
<dbReference type="PANTHER" id="PTHR33969:SF2">
    <property type="entry name" value="SEGREGATION AND CONDENSATION PROTEIN A"/>
    <property type="match status" value="1"/>
</dbReference>
<dbReference type="PANTHER" id="PTHR33969">
    <property type="entry name" value="SEGREGATION AND CONDENSATION PROTEIN A"/>
    <property type="match status" value="1"/>
</dbReference>
<dbReference type="GO" id="GO:0051301">
    <property type="term" value="P:cell division"/>
    <property type="evidence" value="ECO:0007669"/>
    <property type="project" value="UniProtKB-KW"/>
</dbReference>
<dbReference type="EMBL" id="ABLD01000004">
    <property type="protein sequence ID" value="EDT11440.1"/>
    <property type="molecule type" value="Genomic_DNA"/>
</dbReference>
<evidence type="ECO:0000256" key="1">
    <source>
        <dbReference type="ARBA" id="ARBA00044777"/>
    </source>
</evidence>
<dbReference type="InterPro" id="IPR021853">
    <property type="entry name" value="DUF3460"/>
</dbReference>
<sequence>MYQSDITQFLNQLKEQKPTLEAEQRRGRRSVGQQPIDLEERAEQKASRVEQTLTSTIRTSKRPAQPMSHADEAHGAPPDSSDAALAAPATDSTPDTVDGIAFARLYGEPLFKLPTDLYIPPDALEVFLETFEGPLDLLLYLIRKQNFNVLDIPMADVTVQYLGYVDQLRQTNLELASEYLLMAAMLIEIKSRMLLPVKKVDSGEEAEDPRAELVRRLLEYEQMKLAAQRIDQLPQLGRDFLRAEVYIEQSITPRFPDVNSEDLRAAWADVIKRAKLVQHHKISREELSVREHMSSILRQLQSARFMEFAELFDTGKGVPVVVVNFIAVLELCRESLVEITQAEPFAPIYVRLAYCRPERRFRAEARPLGRPFARPLAKPFASGASMETAAPHLPISSGRSGLISVRRAGKSTTIPRFEPVITSEAAGRATGQAVASTQSRAARGIPVRS</sequence>
<comment type="similarity">
    <text evidence="2">Belongs to the ScpA family.</text>
</comment>
<dbReference type="GO" id="GO:0005737">
    <property type="term" value="C:cytoplasm"/>
    <property type="evidence" value="ECO:0007669"/>
    <property type="project" value="UniProtKB-SubCell"/>
</dbReference>
<evidence type="ECO:0000313" key="4">
    <source>
        <dbReference type="EMBL" id="EDT11440.1"/>
    </source>
</evidence>
<feature type="compositionally biased region" description="Low complexity" evidence="3">
    <location>
        <begin position="76"/>
        <end position="92"/>
    </location>
</feature>
<dbReference type="AlphaFoldDB" id="B1FXA1"/>
<feature type="region of interest" description="Disordered" evidence="3">
    <location>
        <begin position="13"/>
        <end position="92"/>
    </location>
</feature>
<protein>
    <recommendedName>
        <fullName evidence="1 2">Segregation and condensation protein A</fullName>
    </recommendedName>
</protein>
<comment type="caution">
    <text evidence="4">The sequence shown here is derived from an EMBL/GenBank/DDBJ whole genome shotgun (WGS) entry which is preliminary data.</text>
</comment>
<evidence type="ECO:0000313" key="5">
    <source>
        <dbReference type="Proteomes" id="UP000005045"/>
    </source>
</evidence>
<keyword evidence="5" id="KW-1185">Reference proteome</keyword>
<comment type="subcellular location">
    <subcellularLocation>
        <location evidence="2">Cytoplasm</location>
    </subcellularLocation>
    <text evidence="2">Associated with two foci at the outer edges of the nucleoid region in young cells, and at four foci within both cell halves in older cells.</text>
</comment>
<comment type="function">
    <text evidence="2">Participates in chromosomal partition during cell division. May act via the formation of a condensin-like complex containing Smc and ScpB that pull DNA away from mid-cell into both cell halves.</text>
</comment>
<dbReference type="Pfam" id="PF02616">
    <property type="entry name" value="SMC_ScpA"/>
    <property type="match status" value="1"/>
</dbReference>
<evidence type="ECO:0000256" key="2">
    <source>
        <dbReference type="HAMAP-Rule" id="MF_01805"/>
    </source>
</evidence>